<name>A0ABM6NJA8_PSEO7</name>
<dbReference type="RefSeq" id="WP_010368571.1">
    <property type="nucleotide sequence ID" value="NZ_CP011924.1"/>
</dbReference>
<protein>
    <recommendedName>
        <fullName evidence="3">Asparagine synthetase domain-containing protein</fullName>
    </recommendedName>
</protein>
<keyword evidence="2" id="KW-1185">Reference proteome</keyword>
<evidence type="ECO:0000313" key="2">
    <source>
        <dbReference type="Proteomes" id="UP000016521"/>
    </source>
</evidence>
<evidence type="ECO:0008006" key="3">
    <source>
        <dbReference type="Google" id="ProtNLM"/>
    </source>
</evidence>
<sequence>MRGLYVNANLDSLPHVKSFTEKHSRVLLLPRFNGCLIYSEREWQAPPVIQVDGHELYVAGWFVYKSKRNALSELLHDLITNGIEVLKALEAGSFVGLWVSNGKLQVINDPFGLSSHYIDKLSANLKVAPAVRPLLSEHKINAEMQDVLAAKQHMFGNFTLYDGIERLEPGSVTEVGCTEKYIDITKPSTVTLEAVSGEIERLVDLWPKTERVLPISSGMDSRLILASSEFSYGFTYGPEGSPEREIAQQYAPLFDEYYGYEYKLGAGLENKAEIIAEMSHGLLNPIGGLLSNYDYISQKFCKASAFFEGYLGDVLQRATYITPKGWKGELYKLFPFIYSLFSFSAETILKARYSGCNARSLSKLLADFDEKTKHLNLTDYQKVTYYEFLYGRGGRYVIFGSNVMAAQCFSVIPPFASVGIFSAYINQNFSDAFRYKLLKNVWACTEDRFKKVKVESGYTPMTHHIFIPPVQLLYRVLFHLIPSRANYGIQMQRENSKEQKKK</sequence>
<gene>
    <name evidence="1" type="ORF">PPIS_a4298</name>
</gene>
<dbReference type="EMBL" id="CP011924">
    <property type="protein sequence ID" value="ATD08947.1"/>
    <property type="molecule type" value="Genomic_DNA"/>
</dbReference>
<reference evidence="1 2" key="1">
    <citation type="submission" date="2015-06" db="EMBL/GenBank/DDBJ databases">
        <authorList>
            <person name="Xie B.-B."/>
            <person name="Rong J.-C."/>
            <person name="Qin Q.-L."/>
            <person name="Zhang Y.-Z."/>
        </authorList>
    </citation>
    <scope>NUCLEOTIDE SEQUENCE [LARGE SCALE GENOMIC DNA]</scope>
    <source>
        <strain evidence="1 2">JCM 20779</strain>
    </source>
</reference>
<accession>A0ABM6NJA8</accession>
<organism evidence="1 2">
    <name type="scientific">Pseudoalteromonas piscicida</name>
    <dbReference type="NCBI Taxonomy" id="43662"/>
    <lineage>
        <taxon>Bacteria</taxon>
        <taxon>Pseudomonadati</taxon>
        <taxon>Pseudomonadota</taxon>
        <taxon>Gammaproteobacteria</taxon>
        <taxon>Alteromonadales</taxon>
        <taxon>Pseudoalteromonadaceae</taxon>
        <taxon>Pseudoalteromonas</taxon>
    </lineage>
</organism>
<dbReference type="Proteomes" id="UP000016521">
    <property type="component" value="Chromosome I"/>
</dbReference>
<evidence type="ECO:0000313" key="1">
    <source>
        <dbReference type="EMBL" id="ATD08947.1"/>
    </source>
</evidence>
<proteinExistence type="predicted"/>